<organism evidence="3 4">
    <name type="scientific">Brevibacillus invocatus</name>
    <dbReference type="NCBI Taxonomy" id="173959"/>
    <lineage>
        <taxon>Bacteria</taxon>
        <taxon>Bacillati</taxon>
        <taxon>Bacillota</taxon>
        <taxon>Bacilli</taxon>
        <taxon>Bacillales</taxon>
        <taxon>Paenibacillaceae</taxon>
        <taxon>Brevibacillus</taxon>
    </lineage>
</organism>
<feature type="transmembrane region" description="Helical" evidence="1">
    <location>
        <begin position="349"/>
        <end position="372"/>
    </location>
</feature>
<keyword evidence="1" id="KW-0812">Transmembrane</keyword>
<feature type="transmembrane region" description="Helical" evidence="1">
    <location>
        <begin position="12"/>
        <end position="32"/>
    </location>
</feature>
<dbReference type="PANTHER" id="PTHR35342:SF5">
    <property type="entry name" value="TRICARBOXYLIC TRANSPORT PROTEIN"/>
    <property type="match status" value="1"/>
</dbReference>
<evidence type="ECO:0000256" key="1">
    <source>
        <dbReference type="SAM" id="Phobius"/>
    </source>
</evidence>
<dbReference type="RefSeq" id="WP_122907851.1">
    <property type="nucleotide sequence ID" value="NZ_CBCSBE010000002.1"/>
</dbReference>
<dbReference type="AlphaFoldDB" id="A0A3M8CLN6"/>
<feature type="domain" description="DUF112" evidence="2">
    <location>
        <begin position="15"/>
        <end position="433"/>
    </location>
</feature>
<evidence type="ECO:0000313" key="3">
    <source>
        <dbReference type="EMBL" id="RNB76187.1"/>
    </source>
</evidence>
<dbReference type="Proteomes" id="UP000282028">
    <property type="component" value="Unassembled WGS sequence"/>
</dbReference>
<dbReference type="Pfam" id="PF01970">
    <property type="entry name" value="TctA"/>
    <property type="match status" value="1"/>
</dbReference>
<keyword evidence="1" id="KW-0472">Membrane</keyword>
<feature type="transmembrane region" description="Helical" evidence="1">
    <location>
        <begin position="160"/>
        <end position="179"/>
    </location>
</feature>
<dbReference type="OrthoDB" id="9781349at2"/>
<dbReference type="InterPro" id="IPR002823">
    <property type="entry name" value="DUF112_TM"/>
</dbReference>
<feature type="transmembrane region" description="Helical" evidence="1">
    <location>
        <begin position="103"/>
        <end position="127"/>
    </location>
</feature>
<feature type="transmembrane region" description="Helical" evidence="1">
    <location>
        <begin position="456"/>
        <end position="481"/>
    </location>
</feature>
<feature type="transmembrane region" description="Helical" evidence="1">
    <location>
        <begin position="384"/>
        <end position="402"/>
    </location>
</feature>
<dbReference type="PANTHER" id="PTHR35342">
    <property type="entry name" value="TRICARBOXYLIC TRANSPORT PROTEIN"/>
    <property type="match status" value="1"/>
</dbReference>
<proteinExistence type="predicted"/>
<evidence type="ECO:0000259" key="2">
    <source>
        <dbReference type="Pfam" id="PF01970"/>
    </source>
</evidence>
<gene>
    <name evidence="3" type="ORF">EDM52_04560</name>
</gene>
<feature type="transmembrane region" description="Helical" evidence="1">
    <location>
        <begin position="199"/>
        <end position="216"/>
    </location>
</feature>
<feature type="transmembrane region" description="Helical" evidence="1">
    <location>
        <begin position="133"/>
        <end position="153"/>
    </location>
</feature>
<dbReference type="EMBL" id="RHHR01000008">
    <property type="protein sequence ID" value="RNB76187.1"/>
    <property type="molecule type" value="Genomic_DNA"/>
</dbReference>
<name>A0A3M8CLN6_9BACL</name>
<evidence type="ECO:0000313" key="4">
    <source>
        <dbReference type="Proteomes" id="UP000282028"/>
    </source>
</evidence>
<keyword evidence="1" id="KW-1133">Transmembrane helix</keyword>
<reference evidence="3 4" key="1">
    <citation type="submission" date="2018-10" db="EMBL/GenBank/DDBJ databases">
        <title>Phylogenomics of Brevibacillus.</title>
        <authorList>
            <person name="Dunlap C."/>
        </authorList>
    </citation>
    <scope>NUCLEOTIDE SEQUENCE [LARGE SCALE GENOMIC DNA]</scope>
    <source>
        <strain evidence="3 4">JCM 12215</strain>
    </source>
</reference>
<feature type="transmembrane region" description="Helical" evidence="1">
    <location>
        <begin position="52"/>
        <end position="71"/>
    </location>
</feature>
<sequence length="505" mass="53647">MLDQILVPFMDIQLLILIALGTLFGVVKGLLPGLSVTMAVTLLVSLTYTWETIPAIVTMIAVFYGGVYGGARSSILINVPGSASSLAHTFDGYPLTKRGEAGVAIGITTIYAVIGGAIGLLCLGVAAPFLGELALGFAARDYFLIMFLGLLLVGGLSEGSMAKAIFVAGVGVTLGMVGMDSLTGVERFTFGNLELKSGINYIACMLGLFGLSEVLIQLHNLGKTKADVIIGKVLPPLIYLIKFLPLTIRTAIIGVVVGILPGAGGEISSLLAYDHAKKTVKNPTRPFGKGAYEGLVAPEVAVMSTNGGAMIPMLTLGIPGDAVTAVLIGAMTIHGLKPGPMLMVETPELFWIILGAALVSLIFIVIWGLSAISFFARVILIPKYVLMPIIVFFTVIGSYGINNSVADVYWMIVFGVIGYLLRLYKFPTGPMVLGIILGPQMDVYLRRAIITEEGSIWGFVSSLFIHPISLILTLFVLFTLFSQTALYKKVKGQLLQKFSKKSADV</sequence>
<keyword evidence="4" id="KW-1185">Reference proteome</keyword>
<protein>
    <submittedName>
        <fullName evidence="3">C4-dicarboxylate ABC transporter permease</fullName>
    </submittedName>
</protein>
<comment type="caution">
    <text evidence="3">The sequence shown here is derived from an EMBL/GenBank/DDBJ whole genome shotgun (WGS) entry which is preliminary data.</text>
</comment>
<accession>A0A3M8CLN6</accession>